<proteinExistence type="inferred from homology"/>
<evidence type="ECO:0000256" key="1">
    <source>
        <dbReference type="ARBA" id="ARBA00004571"/>
    </source>
</evidence>
<dbReference type="SUPFAM" id="SSF56935">
    <property type="entry name" value="Porins"/>
    <property type="match status" value="1"/>
</dbReference>
<dbReference type="Proteomes" id="UP000555756">
    <property type="component" value="Unassembled WGS sequence"/>
</dbReference>
<comment type="caution">
    <text evidence="10">The sequence shown here is derived from an EMBL/GenBank/DDBJ whole genome shotgun (WGS) entry which is preliminary data.</text>
</comment>
<feature type="domain" description="TonB-dependent receptor plug" evidence="9">
    <location>
        <begin position="105"/>
        <end position="204"/>
    </location>
</feature>
<dbReference type="Gene3D" id="2.40.170.20">
    <property type="entry name" value="TonB-dependent receptor, beta-barrel domain"/>
    <property type="match status" value="1"/>
</dbReference>
<dbReference type="PROSITE" id="PS52016">
    <property type="entry name" value="TONB_DEPENDENT_REC_3"/>
    <property type="match status" value="1"/>
</dbReference>
<gene>
    <name evidence="10" type="ORF">HLH34_12700</name>
</gene>
<organism evidence="10 11">
    <name type="scientific">Gluconacetobacter azotocaptans</name>
    <dbReference type="NCBI Taxonomy" id="142834"/>
    <lineage>
        <taxon>Bacteria</taxon>
        <taxon>Pseudomonadati</taxon>
        <taxon>Pseudomonadota</taxon>
        <taxon>Alphaproteobacteria</taxon>
        <taxon>Acetobacterales</taxon>
        <taxon>Acetobacteraceae</taxon>
        <taxon>Gluconacetobacter</taxon>
    </lineage>
</organism>
<evidence type="ECO:0000256" key="6">
    <source>
        <dbReference type="ARBA" id="ARBA00023237"/>
    </source>
</evidence>
<dbReference type="InterPro" id="IPR036942">
    <property type="entry name" value="Beta-barrel_TonB_sf"/>
</dbReference>
<evidence type="ECO:0000256" key="7">
    <source>
        <dbReference type="PROSITE-ProRule" id="PRU01360"/>
    </source>
</evidence>
<reference evidence="10 11" key="1">
    <citation type="submission" date="2020-04" db="EMBL/GenBank/DDBJ databases">
        <title>Description of novel Gluconacetobacter.</title>
        <authorList>
            <person name="Sombolestani A."/>
        </authorList>
    </citation>
    <scope>NUCLEOTIDE SEQUENCE [LARGE SCALE GENOMIC DNA]</scope>
    <source>
        <strain evidence="10 11">LMG 21311</strain>
    </source>
</reference>
<evidence type="ECO:0000256" key="2">
    <source>
        <dbReference type="ARBA" id="ARBA00022448"/>
    </source>
</evidence>
<dbReference type="InterPro" id="IPR012910">
    <property type="entry name" value="Plug_dom"/>
</dbReference>
<protein>
    <submittedName>
        <fullName evidence="10">TonB-dependent receptor</fullName>
    </submittedName>
</protein>
<dbReference type="Pfam" id="PF07715">
    <property type="entry name" value="Plug"/>
    <property type="match status" value="1"/>
</dbReference>
<keyword evidence="10" id="KW-0675">Receptor</keyword>
<feature type="region of interest" description="Disordered" evidence="8">
    <location>
        <begin position="44"/>
        <end position="66"/>
    </location>
</feature>
<sequence length="827" mass="90262">MPAANINRGLSHMWKPIFRTLLASTTCLGMSQLAAPRVKAASADSKTSLRTGSHGHVSKPTVQSNAAPVKVAAGQPQAPHAMPINEPEEIHVTRGRPIGGGLMKRQTAPEAVNSITAAAIAQRTAAASPLQLIASMPGVNFGSSDALGLTIRNNLAVRGLAESEMGWVINGAPGIDQAYYYPYTESWADNENIADVTLIPGTSRINDPVQSATGGEFIETTRDPSDKYGGLLSYSAGSYQAQRVFARADSGYIGHSGIKMYASYSYTAENNFYGPGRSHRTHVDFDVQKDWGDIGTSKLFISYNDLVNARQNFMTLSQWEKNNAVDNNFSESDYAGTYIPGKTTNYWKSYIYKRTNVLLSLQNEFHLTDRLALHFTPYFHYADVNSPGQTSINPASVYNGDQKIAIDTNGLDLVNGQLNVMSNSNQLMYSTGVNTYLQYRVSKTNHLLFGYWYDNWTMTQLNGLSPMDYQGNTANDDGKYILRSASGVPVAGTHFQESSQINEFYLSDTQSFLNDRLELSAGIKLMMDYVSGTNMVSGPQYHYSQAMFQPMPRVTVSYKINKDMQIYANGMTNMRPPVPLSTYPTSYGVGTGKVVQQGATGVQPEYSIGEELGFRYHGLFTFDLALFNMNMTNHQVATTQILNGANVQSAISVGGETMRGVTVELAAPTFHGLSPYVNGQYLHATTDNNFRVGNDSLPTAGKIAVMSPKFMATVGINYTKGPFFANLGFKWVDSQYSTFMNDQSMPAYKTVDLGFGYHFPSFHMLSGPTLRLNFTNLTNVKYISSVAGVAANAQTMRGLGGTLISGSTPSYYIGAPMTVMMTATAGF</sequence>
<comment type="similarity">
    <text evidence="7">Belongs to the TonB-dependent receptor family.</text>
</comment>
<keyword evidence="5 7" id="KW-0472">Membrane</keyword>
<dbReference type="GO" id="GO:0009279">
    <property type="term" value="C:cell outer membrane"/>
    <property type="evidence" value="ECO:0007669"/>
    <property type="project" value="UniProtKB-SubCell"/>
</dbReference>
<keyword evidence="4 7" id="KW-0812">Transmembrane</keyword>
<comment type="subcellular location">
    <subcellularLocation>
        <location evidence="1 7">Cell outer membrane</location>
        <topology evidence="1 7">Multi-pass membrane protein</topology>
    </subcellularLocation>
</comment>
<dbReference type="InterPro" id="IPR037066">
    <property type="entry name" value="Plug_dom_sf"/>
</dbReference>
<evidence type="ECO:0000313" key="11">
    <source>
        <dbReference type="Proteomes" id="UP000555756"/>
    </source>
</evidence>
<keyword evidence="3 7" id="KW-1134">Transmembrane beta strand</keyword>
<evidence type="ECO:0000259" key="9">
    <source>
        <dbReference type="Pfam" id="PF07715"/>
    </source>
</evidence>
<name>A0A7W4JTZ0_9PROT</name>
<evidence type="ECO:0000256" key="8">
    <source>
        <dbReference type="SAM" id="MobiDB-lite"/>
    </source>
</evidence>
<evidence type="ECO:0000256" key="3">
    <source>
        <dbReference type="ARBA" id="ARBA00022452"/>
    </source>
</evidence>
<accession>A0A7W4JTZ0</accession>
<evidence type="ECO:0000256" key="4">
    <source>
        <dbReference type="ARBA" id="ARBA00022692"/>
    </source>
</evidence>
<keyword evidence="11" id="KW-1185">Reference proteome</keyword>
<evidence type="ECO:0000256" key="5">
    <source>
        <dbReference type="ARBA" id="ARBA00023136"/>
    </source>
</evidence>
<dbReference type="EMBL" id="JABEQF010000009">
    <property type="protein sequence ID" value="MBB2190809.1"/>
    <property type="molecule type" value="Genomic_DNA"/>
</dbReference>
<evidence type="ECO:0000313" key="10">
    <source>
        <dbReference type="EMBL" id="MBB2190809.1"/>
    </source>
</evidence>
<dbReference type="Gene3D" id="2.170.130.10">
    <property type="entry name" value="TonB-dependent receptor, plug domain"/>
    <property type="match status" value="1"/>
</dbReference>
<keyword evidence="2 7" id="KW-0813">Transport</keyword>
<keyword evidence="6 7" id="KW-0998">Cell outer membrane</keyword>
<dbReference type="InterPro" id="IPR039426">
    <property type="entry name" value="TonB-dep_rcpt-like"/>
</dbReference>
<dbReference type="AlphaFoldDB" id="A0A7W4JTZ0"/>